<dbReference type="PANTHER" id="PTHR30292:SF0">
    <property type="entry name" value="5-OXOPROLINASE SUBUNIT A"/>
    <property type="match status" value="1"/>
</dbReference>
<evidence type="ECO:0008006" key="2">
    <source>
        <dbReference type="Google" id="ProtNLM"/>
    </source>
</evidence>
<protein>
    <recommendedName>
        <fullName evidence="2">LamB/YcsF family protein</fullName>
    </recommendedName>
</protein>
<gene>
    <name evidence="1" type="ORF">METZ01_LOCUS196739</name>
</gene>
<dbReference type="PANTHER" id="PTHR30292">
    <property type="entry name" value="UNCHARACTERIZED PROTEIN YBGL-RELATED"/>
    <property type="match status" value="1"/>
</dbReference>
<feature type="non-terminal residue" evidence="1">
    <location>
        <position position="254"/>
    </location>
</feature>
<dbReference type="GO" id="GO:0005975">
    <property type="term" value="P:carbohydrate metabolic process"/>
    <property type="evidence" value="ECO:0007669"/>
    <property type="project" value="InterPro"/>
</dbReference>
<sequence length="254" mass="28419">MWYNIEMEVNLNCDLGEKSEHYSGINDQALIEIINTANIACGYHAGSESVIETTIKIAKENNVSIGAHPGFADKENFGRKRIELEKNELKKLIRDQLEIISGIADAHQWPITHVKPHGALNNMACENFDVGLTIGESIYEFNKDLIYLVLPLSEMEKAAQQLNLKYACEIFADRNYQDNGQLISRSNPNAMVENFKTASENILEMLHTSSIKCLSGKKIKCQIDSICIHGDGLKAVSIAKELKKVLIENNIQLV</sequence>
<name>A0A382E082_9ZZZZ</name>
<reference evidence="1" key="1">
    <citation type="submission" date="2018-05" db="EMBL/GenBank/DDBJ databases">
        <authorList>
            <person name="Lanie J.A."/>
            <person name="Ng W.-L."/>
            <person name="Kazmierczak K.M."/>
            <person name="Andrzejewski T.M."/>
            <person name="Davidsen T.M."/>
            <person name="Wayne K.J."/>
            <person name="Tettelin H."/>
            <person name="Glass J.I."/>
            <person name="Rusch D."/>
            <person name="Podicherti R."/>
            <person name="Tsui H.-C.T."/>
            <person name="Winkler M.E."/>
        </authorList>
    </citation>
    <scope>NUCLEOTIDE SEQUENCE</scope>
</reference>
<organism evidence="1">
    <name type="scientific">marine metagenome</name>
    <dbReference type="NCBI Taxonomy" id="408172"/>
    <lineage>
        <taxon>unclassified sequences</taxon>
        <taxon>metagenomes</taxon>
        <taxon>ecological metagenomes</taxon>
    </lineage>
</organism>
<dbReference type="Gene3D" id="3.20.20.370">
    <property type="entry name" value="Glycoside hydrolase/deacetylase"/>
    <property type="match status" value="1"/>
</dbReference>
<dbReference type="EMBL" id="UINC01041937">
    <property type="protein sequence ID" value="SVB43885.1"/>
    <property type="molecule type" value="Genomic_DNA"/>
</dbReference>
<proteinExistence type="predicted"/>
<feature type="non-terminal residue" evidence="1">
    <location>
        <position position="1"/>
    </location>
</feature>
<dbReference type="CDD" id="cd10787">
    <property type="entry name" value="LamB_YcsF_like"/>
    <property type="match status" value="1"/>
</dbReference>
<dbReference type="InterPro" id="IPR005501">
    <property type="entry name" value="LamB/YcsF/PxpA-like"/>
</dbReference>
<dbReference type="SUPFAM" id="SSF88713">
    <property type="entry name" value="Glycoside hydrolase/deacetylase"/>
    <property type="match status" value="1"/>
</dbReference>
<dbReference type="InterPro" id="IPR011330">
    <property type="entry name" value="Glyco_hydro/deAcase_b/a-brl"/>
</dbReference>
<dbReference type="Pfam" id="PF03746">
    <property type="entry name" value="LamB_YcsF"/>
    <property type="match status" value="1"/>
</dbReference>
<dbReference type="AlphaFoldDB" id="A0A382E082"/>
<dbReference type="NCBIfam" id="NF003814">
    <property type="entry name" value="PRK05406.1-3"/>
    <property type="match status" value="1"/>
</dbReference>
<accession>A0A382E082</accession>
<evidence type="ECO:0000313" key="1">
    <source>
        <dbReference type="EMBL" id="SVB43885.1"/>
    </source>
</evidence>
<dbReference type="NCBIfam" id="NF003816">
    <property type="entry name" value="PRK05406.1-5"/>
    <property type="match status" value="1"/>
</dbReference>